<dbReference type="EMBL" id="GL945435">
    <property type="protein sequence ID" value="EGO23661.1"/>
    <property type="molecule type" value="Genomic_DNA"/>
</dbReference>
<dbReference type="AlphaFoldDB" id="F8NYJ0"/>
<dbReference type="SUPFAM" id="SSF51556">
    <property type="entry name" value="Metallo-dependent hydrolases"/>
    <property type="match status" value="1"/>
</dbReference>
<gene>
    <name evidence="1" type="ORF">SERLADRAFT_469826</name>
</gene>
<dbReference type="GO" id="GO:0016814">
    <property type="term" value="F:hydrolase activity, acting on carbon-nitrogen (but not peptide) bonds, in cyclic amidines"/>
    <property type="evidence" value="ECO:0007669"/>
    <property type="project" value="TreeGrafter"/>
</dbReference>
<dbReference type="Proteomes" id="UP000008064">
    <property type="component" value="Unassembled WGS sequence"/>
</dbReference>
<dbReference type="KEGG" id="sla:SERLADRAFT_469826"/>
<dbReference type="PANTHER" id="PTHR32027:SF0">
    <property type="entry name" value="CYTOSINE DEAMINASE"/>
    <property type="match status" value="1"/>
</dbReference>
<dbReference type="PANTHER" id="PTHR32027">
    <property type="entry name" value="CYTOSINE DEAMINASE"/>
    <property type="match status" value="1"/>
</dbReference>
<accession>F8NYJ0</accession>
<dbReference type="HOGENOM" id="CLU_031758_1_0_1"/>
<dbReference type="Gene3D" id="3.20.20.140">
    <property type="entry name" value="Metal-dependent hydrolases"/>
    <property type="match status" value="1"/>
</dbReference>
<dbReference type="OrthoDB" id="10266980at2759"/>
<protein>
    <recommendedName>
        <fullName evidence="2">Amidohydrolase-related domain-containing protein</fullName>
    </recommendedName>
</protein>
<dbReference type="InterPro" id="IPR032466">
    <property type="entry name" value="Metal_Hydrolase"/>
</dbReference>
<evidence type="ECO:0000313" key="1">
    <source>
        <dbReference type="EMBL" id="EGO23661.1"/>
    </source>
</evidence>
<dbReference type="RefSeq" id="XP_007319423.1">
    <property type="nucleotide sequence ID" value="XM_007319361.1"/>
</dbReference>
<reference evidence="1" key="1">
    <citation type="submission" date="2011-04" db="EMBL/GenBank/DDBJ databases">
        <title>Evolution of plant cell wall degrading machinery underlies the functional diversity of forest fungi.</title>
        <authorList>
            <consortium name="US DOE Joint Genome Institute (JGI-PGF)"/>
            <person name="Eastwood D.C."/>
            <person name="Floudas D."/>
            <person name="Binder M."/>
            <person name="Majcherczyk A."/>
            <person name="Schneider P."/>
            <person name="Aerts A."/>
            <person name="Asiegbu F.O."/>
            <person name="Baker S.E."/>
            <person name="Barry K."/>
            <person name="Bendiksby M."/>
            <person name="Blumentritt M."/>
            <person name="Coutinho P.M."/>
            <person name="Cullen D."/>
            <person name="Cullen D."/>
            <person name="Gathman A."/>
            <person name="Goodell B."/>
            <person name="Henrissat B."/>
            <person name="Ihrmark K."/>
            <person name="Kauserud H."/>
            <person name="Kohler A."/>
            <person name="LaButti K."/>
            <person name="Lapidus A."/>
            <person name="Lavin J.L."/>
            <person name="Lee Y.-H."/>
            <person name="Lindquist E."/>
            <person name="Lilly W."/>
            <person name="Lucas S."/>
            <person name="Morin E."/>
            <person name="Murat C."/>
            <person name="Oguiza J.A."/>
            <person name="Park J."/>
            <person name="Pisabarro A.G."/>
            <person name="Riley R."/>
            <person name="Rosling A."/>
            <person name="Salamov A."/>
            <person name="Schmidt O."/>
            <person name="Schmutz J."/>
            <person name="Skrede I."/>
            <person name="Stenlid J."/>
            <person name="Wiebenga A."/>
            <person name="Xie X."/>
            <person name="Kues U."/>
            <person name="Hibbett D.S."/>
            <person name="Hoffmeister D."/>
            <person name="Hogberg N."/>
            <person name="Martin F."/>
            <person name="Grigoriev I.V."/>
            <person name="Watkinson S.C."/>
        </authorList>
    </citation>
    <scope>NUCLEOTIDE SEQUENCE</scope>
    <source>
        <strain evidence="1">S7.9</strain>
    </source>
</reference>
<proteinExistence type="predicted"/>
<dbReference type="InterPro" id="IPR052349">
    <property type="entry name" value="Metallo-hydrolase_Enzymes"/>
</dbReference>
<evidence type="ECO:0008006" key="2">
    <source>
        <dbReference type="Google" id="ProtNLM"/>
    </source>
</evidence>
<dbReference type="GeneID" id="18819666"/>
<sequence length="472" mass="51956">MKSSSLSHSAQSEGKTSVVTNVHLAHSDPESSKQLWNVICQQGRVHRISPAENGWEGSKEWLGDVIDGRGGVLLPSLCHSHIHLDKCFILDQCDQLASGSLKEALQVTNKAKAAFPLHLGDLYDRAARLIRESVEAGVTAMRAHVEVDATVEFECLNVGLRLAEEWATVCDIQIAVFAQEPLFSDAEATSPGPNYHLLVAAAARSGVSVVGSAPYFEPTTAQTLQNIRLIFDLAQLHSLHADFHLDYNLDPSTQPLIWTVIAEMRARGWTRAASSKCVTVGHATRLGLLREEEWHRLAIDMKELPLALVGLPQSDMYMMRGATTASRSLDVSRLWRIYGVHIAMSVNNVENAFTPQGSLDPLTLASLGVGMFQVGAEIDWMALLRAVTISSKEAIGIVFNINQQKDDRGDLDLVPQPGEYADFIIVHETRRWQSAILNPAFSRTTVRRGNVVATRKVDRWNANMGELEGTRV</sequence>
<name>F8NYJ0_SERL9</name>
<organism>
    <name type="scientific">Serpula lacrymans var. lacrymans (strain S7.9)</name>
    <name type="common">Dry rot fungus</name>
    <dbReference type="NCBI Taxonomy" id="578457"/>
    <lineage>
        <taxon>Eukaryota</taxon>
        <taxon>Fungi</taxon>
        <taxon>Dikarya</taxon>
        <taxon>Basidiomycota</taxon>
        <taxon>Agaricomycotina</taxon>
        <taxon>Agaricomycetes</taxon>
        <taxon>Agaricomycetidae</taxon>
        <taxon>Boletales</taxon>
        <taxon>Coniophorineae</taxon>
        <taxon>Serpulaceae</taxon>
        <taxon>Serpula</taxon>
    </lineage>
</organism>